<dbReference type="InterPro" id="IPR019775">
    <property type="entry name" value="WD40_repeat_CS"/>
</dbReference>
<feature type="region of interest" description="Disordered" evidence="5">
    <location>
        <begin position="1032"/>
        <end position="1055"/>
    </location>
</feature>
<dbReference type="OrthoDB" id="75172at2759"/>
<dbReference type="PROSITE" id="PS50082">
    <property type="entry name" value="WD_REPEATS_2"/>
    <property type="match status" value="5"/>
</dbReference>
<feature type="compositionally biased region" description="Basic residues" evidence="5">
    <location>
        <begin position="58"/>
        <end position="68"/>
    </location>
</feature>
<keyword evidence="3" id="KW-0106">Calcium</keyword>
<dbReference type="InterPro" id="IPR002048">
    <property type="entry name" value="EF_hand_dom"/>
</dbReference>
<dbReference type="SUPFAM" id="SSF50978">
    <property type="entry name" value="WD40 repeat-like"/>
    <property type="match status" value="3"/>
</dbReference>
<feature type="compositionally biased region" description="Basic and acidic residues" evidence="5">
    <location>
        <begin position="767"/>
        <end position="780"/>
    </location>
</feature>
<name>A0A1S3KD98_LINAN</name>
<dbReference type="PRINTS" id="PR00320">
    <property type="entry name" value="GPROTEINBRPT"/>
</dbReference>
<keyword evidence="1 4" id="KW-0853">WD repeat</keyword>
<dbReference type="Gene3D" id="2.130.10.10">
    <property type="entry name" value="YVTN repeat-like/Quinoprotein amine dehydrogenase"/>
    <property type="match status" value="4"/>
</dbReference>
<dbReference type="PROSITE" id="PS50222">
    <property type="entry name" value="EF_HAND_2"/>
    <property type="match status" value="1"/>
</dbReference>
<dbReference type="PROSITE" id="PS00018">
    <property type="entry name" value="EF_HAND_1"/>
    <property type="match status" value="1"/>
</dbReference>
<dbReference type="InterPro" id="IPR015943">
    <property type="entry name" value="WD40/YVTN_repeat-like_dom_sf"/>
</dbReference>
<dbReference type="PANTHER" id="PTHR44324:SF3">
    <property type="entry name" value="WD REPEAT-CONTAINING PROTEIN 49-LIKE"/>
    <property type="match status" value="1"/>
</dbReference>
<dbReference type="Gene3D" id="1.10.238.10">
    <property type="entry name" value="EF-hand"/>
    <property type="match status" value="1"/>
</dbReference>
<dbReference type="InterPro" id="IPR018247">
    <property type="entry name" value="EF_Hand_1_Ca_BS"/>
</dbReference>
<dbReference type="RefSeq" id="XP_013420472.1">
    <property type="nucleotide sequence ID" value="XM_013565018.1"/>
</dbReference>
<feature type="compositionally biased region" description="Low complexity" evidence="5">
    <location>
        <begin position="1"/>
        <end position="22"/>
    </location>
</feature>
<feature type="region of interest" description="Disordered" evidence="5">
    <location>
        <begin position="1"/>
        <end position="71"/>
    </location>
</feature>
<feature type="repeat" description="WD" evidence="4">
    <location>
        <begin position="714"/>
        <end position="754"/>
    </location>
</feature>
<dbReference type="PANTHER" id="PTHR44324">
    <property type="entry name" value="WD40 REPEAT DOMAIN 95"/>
    <property type="match status" value="1"/>
</dbReference>
<feature type="compositionally biased region" description="Polar residues" evidence="5">
    <location>
        <begin position="1182"/>
        <end position="1191"/>
    </location>
</feature>
<evidence type="ECO:0000256" key="2">
    <source>
        <dbReference type="ARBA" id="ARBA00022737"/>
    </source>
</evidence>
<dbReference type="InParanoid" id="A0A1S3KD98"/>
<keyword evidence="7" id="KW-1185">Reference proteome</keyword>
<feature type="compositionally biased region" description="Basic residues" evidence="5">
    <location>
        <begin position="1202"/>
        <end position="1214"/>
    </location>
</feature>
<dbReference type="InterPro" id="IPR020472">
    <property type="entry name" value="WD40_PAC1"/>
</dbReference>
<feature type="repeat" description="WD" evidence="4">
    <location>
        <begin position="481"/>
        <end position="522"/>
    </location>
</feature>
<accession>A0A1S3KD98</accession>
<dbReference type="InterPro" id="IPR036322">
    <property type="entry name" value="WD40_repeat_dom_sf"/>
</dbReference>
<keyword evidence="2" id="KW-0677">Repeat</keyword>
<evidence type="ECO:0000256" key="1">
    <source>
        <dbReference type="ARBA" id="ARBA00022574"/>
    </source>
</evidence>
<protein>
    <submittedName>
        <fullName evidence="8">WD repeat-containing protein on Y chromosome isoform X1</fullName>
    </submittedName>
</protein>
<dbReference type="GeneID" id="106180855"/>
<sequence>MSLTGSSSSTSASEEESTMVSENGSDQLEEKQTTSETDTCSSFLPELASNDSNGGARKNSKRKRKPRVKFTGIVTQLKKREEEKDVRRTFNQDENLKLEQKFKLQHLHQLMRFFQNHDPPPITVESNSPYRPTTYEIREPGALNVEEFKEAIGNTLQTREYDDQLEKLFSKLDTSADGYVDWEEFATYMLLKYRENDYLRTKKLIPFLVDPKIRHILHNRQEPTCRIVAVENPVRFVTISKEGAISVWTPNLSLAGTHTMTQEEPSAGGQKRRFSMWVTDAAYMPNSNKIAIASTSRDLRFYDTSTSKYFEEFHLYSIPDVPYCLTYWFDRKNPSGDSLLIAGMDSGSIYLFYFKKPITQLFETPFQHTTSEGVTKIFFKDLMFHSKCVCLEVIEDIHPDIIRKVMYLPDNDGIISSSASPRNSIVIMDIQKKKRPYVFKMNKGAECFDHNKTLNILVTGSADHVLRVWNPYVVSKPVAILQGHATGVIDVVIHEELVQFFSYSRDAVVKVWDLKEHTCLQTVVMKFPSTVHGRIPEHGPFPLRLQHPPHHALVVSCNDYIGVLRLGQSYNERTNYPTTHKTQLCCAIYNTFYKQVVTGSDDSTIATWDIDTGSKALMLSNAHGEEEITSMVFDGQMRRLITGARNGTIKVWNFQNGHNLHKLEAVAEAEVTGIVPFSDKRIILAVGWSRLITLYDDSHADNTYIKAETNWKGGQVHKEDILSVDYCPPNLLATGTFDGEIVVWSTDTDKLFLRLRKGQPVKIDKRMQEFDISPDPERPPSRPNSRHRKSHKPAKGQAAPVDKLLFLHNRAHGKYLDCAFLISSEAGVLRWWSIYNKKHEFGSFYASDFPDESVLGMCSDPDSSILVTGDTQGHVSVWDISEYCLKAEERRIRHRPPLLAGWRAHDSAIVSTEYVEYSSDLHFILTASTDRTARLWNLDGHYVGTFGQKQQWNLDDPSTWAHPKTPWTVEEDEFKLNLSNGGEEEKSPKMPNISESAVSSPCKRKEDSSLFNYDEIPTIERGETLMDEDIPLAPSTDGETERDEGAATAQDSRAVSTVSIQRADIPVKAKSVTIDTRMNRISTDRAAESTMPTMPNRAQTFAFGTFSASPKSKLGIKVDKDLARKMHDRQERRDAFGEIDIKQASRTGKLCSPFHALLTPELQKIELPPNFPTSAGLLSRTYTTDSLNSDAGSERHPSGQYNKKKKPERTKSKIQKLPAI</sequence>
<feature type="region of interest" description="Disordered" evidence="5">
    <location>
        <begin position="767"/>
        <end position="797"/>
    </location>
</feature>
<dbReference type="InterPro" id="IPR001680">
    <property type="entry name" value="WD40_rpt"/>
</dbReference>
<feature type="repeat" description="WD" evidence="4">
    <location>
        <begin position="621"/>
        <end position="662"/>
    </location>
</feature>
<dbReference type="KEGG" id="lak:106180855"/>
<evidence type="ECO:0000256" key="3">
    <source>
        <dbReference type="ARBA" id="ARBA00022837"/>
    </source>
</evidence>
<dbReference type="GO" id="GO:0005509">
    <property type="term" value="F:calcium ion binding"/>
    <property type="evidence" value="ECO:0007669"/>
    <property type="project" value="InterPro"/>
</dbReference>
<dbReference type="SUPFAM" id="SSF47473">
    <property type="entry name" value="EF-hand"/>
    <property type="match status" value="1"/>
</dbReference>
<proteinExistence type="predicted"/>
<dbReference type="Proteomes" id="UP000085678">
    <property type="component" value="Unplaced"/>
</dbReference>
<dbReference type="Pfam" id="PF00400">
    <property type="entry name" value="WD40"/>
    <property type="match status" value="4"/>
</dbReference>
<evidence type="ECO:0000256" key="5">
    <source>
        <dbReference type="SAM" id="MobiDB-lite"/>
    </source>
</evidence>
<reference evidence="8" key="1">
    <citation type="submission" date="2025-08" db="UniProtKB">
        <authorList>
            <consortium name="RefSeq"/>
        </authorList>
    </citation>
    <scope>IDENTIFICATION</scope>
    <source>
        <tissue evidence="8">Gonads</tissue>
    </source>
</reference>
<gene>
    <name evidence="8" type="primary">LOC106180855</name>
</gene>
<dbReference type="InterPro" id="IPR011992">
    <property type="entry name" value="EF-hand-dom_pair"/>
</dbReference>
<dbReference type="SMART" id="SM00320">
    <property type="entry name" value="WD40"/>
    <property type="match status" value="10"/>
</dbReference>
<dbReference type="PROSITE" id="PS50294">
    <property type="entry name" value="WD_REPEATS_REGION"/>
    <property type="match status" value="1"/>
</dbReference>
<dbReference type="AlphaFoldDB" id="A0A1S3KD98"/>
<feature type="domain" description="EF-hand" evidence="6">
    <location>
        <begin position="160"/>
        <end position="195"/>
    </location>
</feature>
<feature type="repeat" description="WD" evidence="4">
    <location>
        <begin position="915"/>
        <end position="939"/>
    </location>
</feature>
<dbReference type="InterPro" id="IPR051242">
    <property type="entry name" value="WD-EF-hand_domain"/>
</dbReference>
<dbReference type="PROSITE" id="PS00678">
    <property type="entry name" value="WD_REPEATS_1"/>
    <property type="match status" value="3"/>
</dbReference>
<evidence type="ECO:0000313" key="8">
    <source>
        <dbReference type="RefSeq" id="XP_013420472.1"/>
    </source>
</evidence>
<evidence type="ECO:0000313" key="7">
    <source>
        <dbReference type="Proteomes" id="UP000085678"/>
    </source>
</evidence>
<feature type="region of interest" description="Disordered" evidence="5">
    <location>
        <begin position="1182"/>
        <end position="1220"/>
    </location>
</feature>
<feature type="compositionally biased region" description="Basic residues" evidence="5">
    <location>
        <begin position="784"/>
        <end position="794"/>
    </location>
</feature>
<evidence type="ECO:0000256" key="4">
    <source>
        <dbReference type="PROSITE-ProRule" id="PRU00221"/>
    </source>
</evidence>
<feature type="repeat" description="WD" evidence="4">
    <location>
        <begin position="577"/>
        <end position="618"/>
    </location>
</feature>
<organism evidence="7 8">
    <name type="scientific">Lingula anatina</name>
    <name type="common">Brachiopod</name>
    <name type="synonym">Lingula unguis</name>
    <dbReference type="NCBI Taxonomy" id="7574"/>
    <lineage>
        <taxon>Eukaryota</taxon>
        <taxon>Metazoa</taxon>
        <taxon>Spiralia</taxon>
        <taxon>Lophotrochozoa</taxon>
        <taxon>Brachiopoda</taxon>
        <taxon>Linguliformea</taxon>
        <taxon>Lingulata</taxon>
        <taxon>Lingulida</taxon>
        <taxon>Linguloidea</taxon>
        <taxon>Lingulidae</taxon>
        <taxon>Lingula</taxon>
    </lineage>
</organism>
<evidence type="ECO:0000259" key="6">
    <source>
        <dbReference type="PROSITE" id="PS50222"/>
    </source>
</evidence>
<feature type="region of interest" description="Disordered" evidence="5">
    <location>
        <begin position="979"/>
        <end position="1001"/>
    </location>
</feature>